<dbReference type="Proteomes" id="UP001607303">
    <property type="component" value="Unassembled WGS sequence"/>
</dbReference>
<dbReference type="PANTHER" id="PTHR39959">
    <property type="entry name" value="RE44287P-RELATED"/>
    <property type="match status" value="1"/>
</dbReference>
<comment type="caution">
    <text evidence="3">The sequence shown here is derived from an EMBL/GenBank/DDBJ whole genome shotgun (WGS) entry which is preliminary data.</text>
</comment>
<keyword evidence="1" id="KW-0732">Signal</keyword>
<evidence type="ECO:0000259" key="2">
    <source>
        <dbReference type="PROSITE" id="PS51034"/>
    </source>
</evidence>
<feature type="signal peptide" evidence="1">
    <location>
        <begin position="1"/>
        <end position="26"/>
    </location>
</feature>
<dbReference type="InterPro" id="IPR000048">
    <property type="entry name" value="IQ_motif_EF-hand-BS"/>
</dbReference>
<sequence length="717" mass="82876">MDIVGVPARNYLLLTLLTISFDHATSLEPQDTVLINFSRKYNDSGVVNHYVPSEETNIARMKEIDEASKNTSFSLTIDSTVENNEELPFGVSGREGRYYYRRPSSHLQVRSQRVHSSTTESISSAARDKSLSQGNDIQIEEISCRDTDDDVFFKASVKMTTAKESPVIDNVENEVCKVTRVKNEYTINLEKERFRHCGVVACSTDTERFYCLDLRFPLIPGLRLKDDTKITLRCKVQEKTVSRTKQIRVKTLDTSARMVPRVVTGGSQNTLEIDVGLFRKTFHSEKVFDTRIQSGDTVILGEEVLLRVLVRDGNGWQYSRIGELTVHYIEKKQQKKIMNSLWILDTNGCLNPDVRKICSREQYRISPLETYLIFQAFMFENMRENDEIFLTVKVTGCLEGADCILNCPAGHNRRSRSVKTHNNTIDWENDISFRLPKAMSRLSENLNFSGQLAKEYIAGNEICSGCFQDVETNNNVQCQRAESFSPQELRIDDKQEENLWQSIVDEYEEKQSEYTEWKKEQESSAVVVPYQDVSSNYLNRKIFPLLLPAMENMLVEARRWDALRIQKCRFNGIDYLAETLWNLNPKYPKRAIKWHTITFHSPRPIFPLSWLLTKDEAALYIQRYVRGWLVRKRDYVQEMRQFWKALAEEKANITETLMDEDLGSKEELKMEEQIDDMCEFYKLLGKLGLSGVPRPITKFTVGVSPSSANLYRLTPDI</sequence>
<evidence type="ECO:0000256" key="1">
    <source>
        <dbReference type="SAM" id="SignalP"/>
    </source>
</evidence>
<reference evidence="3 4" key="1">
    <citation type="journal article" date="2024" name="Ann. Entomol. Soc. Am.">
        <title>Genomic analyses of the southern and eastern yellowjacket wasps (Hymenoptera: Vespidae) reveal evolutionary signatures of social life.</title>
        <authorList>
            <person name="Catto M.A."/>
            <person name="Caine P.B."/>
            <person name="Orr S.E."/>
            <person name="Hunt B.G."/>
            <person name="Goodisman M.A.D."/>
        </authorList>
    </citation>
    <scope>NUCLEOTIDE SEQUENCE [LARGE SCALE GENOMIC DNA]</scope>
    <source>
        <strain evidence="3">232</strain>
        <tissue evidence="3">Head and thorax</tissue>
    </source>
</reference>
<feature type="domain" description="ZP" evidence="2">
    <location>
        <begin position="143"/>
        <end position="414"/>
    </location>
</feature>
<dbReference type="Pfam" id="PF00612">
    <property type="entry name" value="IQ"/>
    <property type="match status" value="1"/>
</dbReference>
<accession>A0ABD2BK37</accession>
<dbReference type="EMBL" id="JAYRBN010000075">
    <property type="protein sequence ID" value="KAL2732970.1"/>
    <property type="molecule type" value="Genomic_DNA"/>
</dbReference>
<protein>
    <recommendedName>
        <fullName evidence="2">ZP domain-containing protein</fullName>
    </recommendedName>
</protein>
<dbReference type="CDD" id="cd22969">
    <property type="entry name" value="DD_IQCK"/>
    <property type="match status" value="1"/>
</dbReference>
<evidence type="ECO:0000313" key="3">
    <source>
        <dbReference type="EMBL" id="KAL2732970.1"/>
    </source>
</evidence>
<gene>
    <name evidence="3" type="ORF">V1477_015211</name>
</gene>
<dbReference type="PROSITE" id="PS50096">
    <property type="entry name" value="IQ"/>
    <property type="match status" value="1"/>
</dbReference>
<feature type="chain" id="PRO_5044764693" description="ZP domain-containing protein" evidence="1">
    <location>
        <begin position="27"/>
        <end position="717"/>
    </location>
</feature>
<keyword evidence="4" id="KW-1185">Reference proteome</keyword>
<organism evidence="3 4">
    <name type="scientific">Vespula maculifrons</name>
    <name type="common">Eastern yellow jacket</name>
    <name type="synonym">Wasp</name>
    <dbReference type="NCBI Taxonomy" id="7453"/>
    <lineage>
        <taxon>Eukaryota</taxon>
        <taxon>Metazoa</taxon>
        <taxon>Ecdysozoa</taxon>
        <taxon>Arthropoda</taxon>
        <taxon>Hexapoda</taxon>
        <taxon>Insecta</taxon>
        <taxon>Pterygota</taxon>
        <taxon>Neoptera</taxon>
        <taxon>Endopterygota</taxon>
        <taxon>Hymenoptera</taxon>
        <taxon>Apocrita</taxon>
        <taxon>Aculeata</taxon>
        <taxon>Vespoidea</taxon>
        <taxon>Vespidae</taxon>
        <taxon>Vespinae</taxon>
        <taxon>Vespula</taxon>
    </lineage>
</organism>
<dbReference type="AlphaFoldDB" id="A0ABD2BK37"/>
<dbReference type="PROSITE" id="PS51034">
    <property type="entry name" value="ZP_2"/>
    <property type="match status" value="1"/>
</dbReference>
<evidence type="ECO:0000313" key="4">
    <source>
        <dbReference type="Proteomes" id="UP001607303"/>
    </source>
</evidence>
<name>A0ABD2BK37_VESMC</name>
<proteinExistence type="predicted"/>
<dbReference type="PANTHER" id="PTHR39959:SF2">
    <property type="entry name" value="RE44287P"/>
    <property type="match status" value="1"/>
</dbReference>
<dbReference type="InterPro" id="IPR001507">
    <property type="entry name" value="ZP_dom"/>
</dbReference>